<evidence type="ECO:0000259" key="11">
    <source>
        <dbReference type="Pfam" id="PF00999"/>
    </source>
</evidence>
<dbReference type="Gene3D" id="1.20.1530.20">
    <property type="match status" value="1"/>
</dbReference>
<proteinExistence type="predicted"/>
<evidence type="ECO:0000313" key="12">
    <source>
        <dbReference type="EMBL" id="GAA2029454.1"/>
    </source>
</evidence>
<feature type="transmembrane region" description="Helical" evidence="10">
    <location>
        <begin position="236"/>
        <end position="252"/>
    </location>
</feature>
<accession>A0ABP5FLN4</accession>
<comment type="caution">
    <text evidence="12">The sequence shown here is derived from an EMBL/GenBank/DDBJ whole genome shotgun (WGS) entry which is preliminary data.</text>
</comment>
<reference evidence="13" key="1">
    <citation type="journal article" date="2019" name="Int. J. Syst. Evol. Microbiol.">
        <title>The Global Catalogue of Microorganisms (GCM) 10K type strain sequencing project: providing services to taxonomists for standard genome sequencing and annotation.</title>
        <authorList>
            <consortium name="The Broad Institute Genomics Platform"/>
            <consortium name="The Broad Institute Genome Sequencing Center for Infectious Disease"/>
            <person name="Wu L."/>
            <person name="Ma J."/>
        </authorList>
    </citation>
    <scope>NUCLEOTIDE SEQUENCE [LARGE SCALE GENOMIC DNA]</scope>
    <source>
        <strain evidence="13">JCM 15672</strain>
    </source>
</reference>
<evidence type="ECO:0000256" key="1">
    <source>
        <dbReference type="ARBA" id="ARBA00004651"/>
    </source>
</evidence>
<keyword evidence="5 10" id="KW-0812">Transmembrane</keyword>
<feature type="transmembrane region" description="Helical" evidence="10">
    <location>
        <begin position="186"/>
        <end position="205"/>
    </location>
</feature>
<evidence type="ECO:0000256" key="6">
    <source>
        <dbReference type="ARBA" id="ARBA00022989"/>
    </source>
</evidence>
<feature type="transmembrane region" description="Helical" evidence="10">
    <location>
        <begin position="149"/>
        <end position="174"/>
    </location>
</feature>
<feature type="transmembrane region" description="Helical" evidence="10">
    <location>
        <begin position="91"/>
        <end position="112"/>
    </location>
</feature>
<feature type="transmembrane region" description="Helical" evidence="10">
    <location>
        <begin position="118"/>
        <end position="137"/>
    </location>
</feature>
<feature type="region of interest" description="Disordered" evidence="9">
    <location>
        <begin position="390"/>
        <end position="457"/>
    </location>
</feature>
<feature type="compositionally biased region" description="Basic and acidic residues" evidence="9">
    <location>
        <begin position="390"/>
        <end position="400"/>
    </location>
</feature>
<keyword evidence="2" id="KW-0813">Transport</keyword>
<feature type="compositionally biased region" description="Low complexity" evidence="9">
    <location>
        <begin position="439"/>
        <end position="448"/>
    </location>
</feature>
<keyword evidence="8 10" id="KW-0472">Membrane</keyword>
<feature type="compositionally biased region" description="Low complexity" evidence="9">
    <location>
        <begin position="416"/>
        <end position="426"/>
    </location>
</feature>
<keyword evidence="3" id="KW-0050">Antiport</keyword>
<evidence type="ECO:0000256" key="4">
    <source>
        <dbReference type="ARBA" id="ARBA00022475"/>
    </source>
</evidence>
<evidence type="ECO:0000256" key="9">
    <source>
        <dbReference type="SAM" id="MobiDB-lite"/>
    </source>
</evidence>
<evidence type="ECO:0000256" key="7">
    <source>
        <dbReference type="ARBA" id="ARBA00023065"/>
    </source>
</evidence>
<feature type="transmembrane region" description="Helical" evidence="10">
    <location>
        <begin position="52"/>
        <end position="70"/>
    </location>
</feature>
<dbReference type="Proteomes" id="UP001501196">
    <property type="component" value="Unassembled WGS sequence"/>
</dbReference>
<evidence type="ECO:0000313" key="13">
    <source>
        <dbReference type="Proteomes" id="UP001501196"/>
    </source>
</evidence>
<evidence type="ECO:0000256" key="5">
    <source>
        <dbReference type="ARBA" id="ARBA00022692"/>
    </source>
</evidence>
<feature type="transmembrane region" description="Helical" evidence="10">
    <location>
        <begin position="326"/>
        <end position="346"/>
    </location>
</feature>
<dbReference type="PANTHER" id="PTHR32507">
    <property type="entry name" value="NA(+)/H(+) ANTIPORTER 1"/>
    <property type="match status" value="1"/>
</dbReference>
<organism evidence="12 13">
    <name type="scientific">Agromyces tropicus</name>
    <dbReference type="NCBI Taxonomy" id="555371"/>
    <lineage>
        <taxon>Bacteria</taxon>
        <taxon>Bacillati</taxon>
        <taxon>Actinomycetota</taxon>
        <taxon>Actinomycetes</taxon>
        <taxon>Micrococcales</taxon>
        <taxon>Microbacteriaceae</taxon>
        <taxon>Agromyces</taxon>
    </lineage>
</organism>
<protein>
    <submittedName>
        <fullName evidence="12">Cation:proton antiporter</fullName>
    </submittedName>
</protein>
<dbReference type="InterPro" id="IPR006153">
    <property type="entry name" value="Cation/H_exchanger_TM"/>
</dbReference>
<keyword evidence="13" id="KW-1185">Reference proteome</keyword>
<feature type="domain" description="Cation/H+ exchanger transmembrane" evidence="11">
    <location>
        <begin position="15"/>
        <end position="374"/>
    </location>
</feature>
<comment type="subcellular location">
    <subcellularLocation>
        <location evidence="1">Cell membrane</location>
        <topology evidence="1">Multi-pass membrane protein</topology>
    </subcellularLocation>
</comment>
<dbReference type="Pfam" id="PF00999">
    <property type="entry name" value="Na_H_Exchanger"/>
    <property type="match status" value="1"/>
</dbReference>
<evidence type="ECO:0000256" key="2">
    <source>
        <dbReference type="ARBA" id="ARBA00022448"/>
    </source>
</evidence>
<dbReference type="PANTHER" id="PTHR32507:SF8">
    <property type="entry name" value="CNH1P"/>
    <property type="match status" value="1"/>
</dbReference>
<feature type="transmembrane region" description="Helical" evidence="10">
    <location>
        <begin position="353"/>
        <end position="370"/>
    </location>
</feature>
<dbReference type="InterPro" id="IPR038770">
    <property type="entry name" value="Na+/solute_symporter_sf"/>
</dbReference>
<evidence type="ECO:0000256" key="10">
    <source>
        <dbReference type="SAM" id="Phobius"/>
    </source>
</evidence>
<dbReference type="RefSeq" id="WP_344370244.1">
    <property type="nucleotide sequence ID" value="NZ_BAAAPW010000002.1"/>
</dbReference>
<dbReference type="EMBL" id="BAAAPW010000002">
    <property type="protein sequence ID" value="GAA2029454.1"/>
    <property type="molecule type" value="Genomic_DNA"/>
</dbReference>
<evidence type="ECO:0000256" key="8">
    <source>
        <dbReference type="ARBA" id="ARBA00023136"/>
    </source>
</evidence>
<keyword evidence="6 10" id="KW-1133">Transmembrane helix</keyword>
<keyword evidence="7" id="KW-0406">Ion transport</keyword>
<sequence length="457" mass="47885">MDALLLSFALVLLAAILISGIAHRTVLSTTVLFLFAGFVLGEGMLGVIDLEPTDPTVTTVSSLALFIVLFTDGQEVGLQQLRAAWRLPGRALLLGMPITFAITTLLGVWLLGFDWLEAALVAAVLAPTDPVFASAIVGRGEIPHRVRHLLGVESGLNDGLALPVVLILIATVGGPDVEPLVLAEELGLGILVGIVVPLIVAWLVRRRIFTRTPIYASLTPVAVALIVLGVCTVTHANLYLAAYAAGITIATASPEMRDAFREFGGQVSELMKLLAILMFGALISPELLASVPWTGYLFGILLLVFARPAAVELSLVGSGLPWEERATAAWFGPKGFASVLYGLLVLQSGAPEAAFMFHVIVVAIVLSIVAHSSTDVPIAGWFARREAADREAHATWRDTPEVGLRGGIRKPDRRATGATGATDVEGGTAGEGGERGETDAAAAAAPERPAAPPASED</sequence>
<evidence type="ECO:0000256" key="3">
    <source>
        <dbReference type="ARBA" id="ARBA00022449"/>
    </source>
</evidence>
<keyword evidence="4" id="KW-1003">Cell membrane</keyword>
<name>A0ABP5FLN4_9MICO</name>
<feature type="transmembrane region" description="Helical" evidence="10">
    <location>
        <begin position="273"/>
        <end position="306"/>
    </location>
</feature>
<gene>
    <name evidence="12" type="ORF">GCM10009819_11380</name>
</gene>